<evidence type="ECO:0000256" key="1">
    <source>
        <dbReference type="ARBA" id="ARBA00023015"/>
    </source>
</evidence>
<dbReference type="Gene3D" id="1.10.260.40">
    <property type="entry name" value="lambda repressor-like DNA-binding domains"/>
    <property type="match status" value="1"/>
</dbReference>
<comment type="caution">
    <text evidence="5">The sequence shown here is derived from an EMBL/GenBank/DDBJ whole genome shotgun (WGS) entry which is preliminary data.</text>
</comment>
<dbReference type="InterPro" id="IPR001387">
    <property type="entry name" value="Cro/C1-type_HTH"/>
</dbReference>
<organism evidence="5 6">
    <name type="scientific">Pedobacter jeongneungensis</name>
    <dbReference type="NCBI Taxonomy" id="947309"/>
    <lineage>
        <taxon>Bacteria</taxon>
        <taxon>Pseudomonadati</taxon>
        <taxon>Bacteroidota</taxon>
        <taxon>Sphingobacteriia</taxon>
        <taxon>Sphingobacteriales</taxon>
        <taxon>Sphingobacteriaceae</taxon>
        <taxon>Pedobacter</taxon>
    </lineage>
</organism>
<dbReference type="SUPFAM" id="SSF51306">
    <property type="entry name" value="LexA/Signal peptidase"/>
    <property type="match status" value="1"/>
</dbReference>
<gene>
    <name evidence="5" type="ORF">GCM10022289_02160</name>
</gene>
<keyword evidence="3" id="KW-0804">Transcription</keyword>
<dbReference type="InterPro" id="IPR039418">
    <property type="entry name" value="LexA-like"/>
</dbReference>
<accession>A0ABP8B2C7</accession>
<keyword evidence="2" id="KW-0238">DNA-binding</keyword>
<sequence length="219" mass="25026">MQQTENQRLKILMDLLKFRTQKDFAIALNIKQGSLSDVLRERGGLKVSNAIKDKLELKFDVNLTWFETGTGEPFFKKKPGVSESKEGVPYFDMSLSDAKDLIVQEERAEYLVNYLPFNDCTAYLPVYGDSMYPKYAAGEIIAVKEIINLEILQWGEAYVVMTDEESNSLRTIKLIFQHPDNAKLILRSSNPDFTGDTVIDKKNIQSLYIIKGKITRNII</sequence>
<feature type="domain" description="Peptidase S24/S26A/S26B/S26C" evidence="4">
    <location>
        <begin position="117"/>
        <end position="206"/>
    </location>
</feature>
<proteinExistence type="predicted"/>
<protein>
    <recommendedName>
        <fullName evidence="4">Peptidase S24/S26A/S26B/S26C domain-containing protein</fullName>
    </recommendedName>
</protein>
<dbReference type="RefSeq" id="WP_344848585.1">
    <property type="nucleotide sequence ID" value="NZ_BAABBY010000001.1"/>
</dbReference>
<reference evidence="6" key="1">
    <citation type="journal article" date="2019" name="Int. J. Syst. Evol. Microbiol.">
        <title>The Global Catalogue of Microorganisms (GCM) 10K type strain sequencing project: providing services to taxonomists for standard genome sequencing and annotation.</title>
        <authorList>
            <consortium name="The Broad Institute Genomics Platform"/>
            <consortium name="The Broad Institute Genome Sequencing Center for Infectious Disease"/>
            <person name="Wu L."/>
            <person name="Ma J."/>
        </authorList>
    </citation>
    <scope>NUCLEOTIDE SEQUENCE [LARGE SCALE GENOMIC DNA]</scope>
    <source>
        <strain evidence="6">JCM 17626</strain>
    </source>
</reference>
<evidence type="ECO:0000313" key="6">
    <source>
        <dbReference type="Proteomes" id="UP001501772"/>
    </source>
</evidence>
<dbReference type="InterPro" id="IPR010982">
    <property type="entry name" value="Lambda_DNA-bd_dom_sf"/>
</dbReference>
<dbReference type="InterPro" id="IPR015927">
    <property type="entry name" value="Peptidase_S24_S26A/B/C"/>
</dbReference>
<dbReference type="PANTHER" id="PTHR40661">
    <property type="match status" value="1"/>
</dbReference>
<dbReference type="Gene3D" id="2.10.109.10">
    <property type="entry name" value="Umud Fragment, subunit A"/>
    <property type="match status" value="1"/>
</dbReference>
<evidence type="ECO:0000259" key="4">
    <source>
        <dbReference type="Pfam" id="PF00717"/>
    </source>
</evidence>
<evidence type="ECO:0000313" key="5">
    <source>
        <dbReference type="EMBL" id="GAA4196428.1"/>
    </source>
</evidence>
<dbReference type="EMBL" id="BAABBY010000001">
    <property type="protein sequence ID" value="GAA4196428.1"/>
    <property type="molecule type" value="Genomic_DNA"/>
</dbReference>
<dbReference type="PANTHER" id="PTHR40661:SF3">
    <property type="entry name" value="FELS-1 PROPHAGE TRANSCRIPTIONAL REGULATOR"/>
    <property type="match status" value="1"/>
</dbReference>
<dbReference type="Pfam" id="PF00717">
    <property type="entry name" value="Peptidase_S24"/>
    <property type="match status" value="1"/>
</dbReference>
<dbReference type="Proteomes" id="UP001501772">
    <property type="component" value="Unassembled WGS sequence"/>
</dbReference>
<dbReference type="InterPro" id="IPR036286">
    <property type="entry name" value="LexA/Signal_pep-like_sf"/>
</dbReference>
<evidence type="ECO:0000256" key="3">
    <source>
        <dbReference type="ARBA" id="ARBA00023163"/>
    </source>
</evidence>
<dbReference type="CDD" id="cd00093">
    <property type="entry name" value="HTH_XRE"/>
    <property type="match status" value="1"/>
</dbReference>
<keyword evidence="6" id="KW-1185">Reference proteome</keyword>
<dbReference type="CDD" id="cd06529">
    <property type="entry name" value="S24_LexA-like"/>
    <property type="match status" value="1"/>
</dbReference>
<name>A0ABP8B2C7_9SPHI</name>
<keyword evidence="1" id="KW-0805">Transcription regulation</keyword>
<evidence type="ECO:0000256" key="2">
    <source>
        <dbReference type="ARBA" id="ARBA00023125"/>
    </source>
</evidence>